<feature type="region of interest" description="Disordered" evidence="1">
    <location>
        <begin position="1"/>
        <end position="21"/>
    </location>
</feature>
<keyword evidence="2" id="KW-0472">Membrane</keyword>
<evidence type="ECO:0000256" key="1">
    <source>
        <dbReference type="SAM" id="MobiDB-lite"/>
    </source>
</evidence>
<accession>A0ABV1QFS4</accession>
<feature type="compositionally biased region" description="Low complexity" evidence="1">
    <location>
        <begin position="314"/>
        <end position="327"/>
    </location>
</feature>
<feature type="domain" description="Glycosyl hydrolase family 98 putative carbohydrate-binding module" evidence="3">
    <location>
        <begin position="325"/>
        <end position="459"/>
    </location>
</feature>
<feature type="compositionally biased region" description="Low complexity" evidence="1">
    <location>
        <begin position="243"/>
        <end position="252"/>
    </location>
</feature>
<dbReference type="SMART" id="SM00776">
    <property type="entry name" value="NPCBM"/>
    <property type="match status" value="1"/>
</dbReference>
<dbReference type="InterPro" id="IPR038637">
    <property type="entry name" value="NPCBM_sf"/>
</dbReference>
<feature type="region of interest" description="Disordered" evidence="1">
    <location>
        <begin position="285"/>
        <end position="327"/>
    </location>
</feature>
<dbReference type="InterPro" id="IPR013222">
    <property type="entry name" value="Glyco_hyd_98_carb-bd"/>
</dbReference>
<dbReference type="Proteomes" id="UP001456562">
    <property type="component" value="Unassembled WGS sequence"/>
</dbReference>
<evidence type="ECO:0000313" key="5">
    <source>
        <dbReference type="Proteomes" id="UP001456562"/>
    </source>
</evidence>
<keyword evidence="5" id="KW-1185">Reference proteome</keyword>
<dbReference type="Pfam" id="PF08305">
    <property type="entry name" value="NPCBM"/>
    <property type="match status" value="1"/>
</dbReference>
<dbReference type="EMBL" id="JBEJUE010000091">
    <property type="protein sequence ID" value="MER0430020.1"/>
    <property type="molecule type" value="Genomic_DNA"/>
</dbReference>
<organism evidence="4 5">
    <name type="scientific">Streptomyces microflavus</name>
    <name type="common">Streptomyces lipmanii</name>
    <dbReference type="NCBI Taxonomy" id="1919"/>
    <lineage>
        <taxon>Bacteria</taxon>
        <taxon>Bacillati</taxon>
        <taxon>Actinomycetota</taxon>
        <taxon>Actinomycetes</taxon>
        <taxon>Kitasatosporales</taxon>
        <taxon>Streptomycetaceae</taxon>
        <taxon>Streptomyces</taxon>
    </lineage>
</organism>
<feature type="transmembrane region" description="Helical" evidence="2">
    <location>
        <begin position="260"/>
        <end position="284"/>
    </location>
</feature>
<dbReference type="Gene3D" id="2.60.120.1060">
    <property type="entry name" value="NPCBM/NEW2 domain"/>
    <property type="match status" value="1"/>
</dbReference>
<keyword evidence="2" id="KW-1133">Transmembrane helix</keyword>
<comment type="caution">
    <text evidence="4">The sequence shown here is derived from an EMBL/GenBank/DDBJ whole genome shotgun (WGS) entry which is preliminary data.</text>
</comment>
<protein>
    <submittedName>
        <fullName evidence="4">NPCBM/NEW2 domain-containing protein</fullName>
    </submittedName>
</protein>
<feature type="compositionally biased region" description="Pro residues" evidence="1">
    <location>
        <begin position="233"/>
        <end position="242"/>
    </location>
</feature>
<gene>
    <name evidence="4" type="ORF">ABR748_38530</name>
</gene>
<dbReference type="SUPFAM" id="SSF49785">
    <property type="entry name" value="Galactose-binding domain-like"/>
    <property type="match status" value="1"/>
</dbReference>
<dbReference type="RefSeq" id="WP_350242106.1">
    <property type="nucleotide sequence ID" value="NZ_JBEJUE010000091.1"/>
</dbReference>
<name>A0ABV1QFS4_STRMI</name>
<evidence type="ECO:0000259" key="3">
    <source>
        <dbReference type="SMART" id="SM00776"/>
    </source>
</evidence>
<feature type="compositionally biased region" description="Low complexity" evidence="1">
    <location>
        <begin position="285"/>
        <end position="306"/>
    </location>
</feature>
<sequence length="459" mass="49468">MSQHENGQGEGLPARRQAREDRDRIKAAFGTRLRVLLDLTGLSSREFAARFPAYKDSTVRKYTLGTNLPPWDFLNDLLTEVARRTDDPAAPQRRTELFSAYRSVLIDTGATTRGSDQNSLLLRLLDGEEALHRLAAELAEVRGRENRLRLELEEEIGRAQGPGTGTASRERRHRLEEEARALAEHHGELVRQRGVLVTELDDSRRRLAVMEAAGSSGDLVPAGTGTGAGAHQAPPPLPPGPPTSFTEPSSPAGRRRRRPLVLIAAAAAVVCLAGGGVAVGIWAAGNGDTDNRATPPVSVTPRTTPTHSPPTPSAPATSAAPAPAPERSSWSLIEDLVPMDVYPEGTKRSFTAGALTVNNRDYPATLYAFEAERTWQLGREYKTFTATAGVSDATPSGDVITFTVQLDDGVAKEFTMAPGDTVKKVSLNISGVFRIKLTVQESFSTHEGYGAWIDPTITK</sequence>
<evidence type="ECO:0000256" key="2">
    <source>
        <dbReference type="SAM" id="Phobius"/>
    </source>
</evidence>
<evidence type="ECO:0000313" key="4">
    <source>
        <dbReference type="EMBL" id="MER0430020.1"/>
    </source>
</evidence>
<feature type="region of interest" description="Disordered" evidence="1">
    <location>
        <begin position="216"/>
        <end position="254"/>
    </location>
</feature>
<dbReference type="InterPro" id="IPR008979">
    <property type="entry name" value="Galactose-bd-like_sf"/>
</dbReference>
<reference evidence="4 5" key="1">
    <citation type="submission" date="2024-01" db="EMBL/GenBank/DDBJ databases">
        <title>Metagenomic exploration of the rhizosphere soil microbial community and their significance in facilitating the development of wild simulated ginseng.</title>
        <authorList>
            <person name="Huang J."/>
        </authorList>
    </citation>
    <scope>NUCLEOTIDE SEQUENCE [LARGE SCALE GENOMIC DNA]</scope>
    <source>
        <strain evidence="4 5">WY141</strain>
    </source>
</reference>
<proteinExistence type="predicted"/>
<keyword evidence="2" id="KW-0812">Transmembrane</keyword>